<keyword evidence="3" id="KW-1185">Reference proteome</keyword>
<dbReference type="InterPro" id="IPR001296">
    <property type="entry name" value="Glyco_trans_1"/>
</dbReference>
<keyword evidence="2" id="KW-0808">Transferase</keyword>
<sequence>MKNILCVHQGYELYGSDRMFMLSLKGFRKRYGDIHITVHLPVEGILSSKIIEEGLADEVIFSPMAVLRKSDFKKFNFSNVLRGLFILPKKVQFCNSFDLIYINSIVVFDYLLASRFSKSKCIVHIHEIVDGIIRSFFEKLLLFSKTNCIFVSQATKNAFTKLNKGQVVLNGIKGFDFKERAFSGEFKILQIGRINSMKGHDILLKALVALKSKYSLKVRIIGDVFDNQNHYKNEIYDLIKHNKLEGIVDIRGFSNFPSSDYEWADIVVIPSKKPESFGLVAIESMSVGSITLASKIGGLAEIFNDGESGFYFEPNNVDSLVTALEKVLNSNNLCKNIARKGNDLYEHMYTEEAYINRFQIALDDIC</sequence>
<dbReference type="PANTHER" id="PTHR12526:SF627">
    <property type="entry name" value="D-RHAMNOSYLTRANSFERASE WBPZ"/>
    <property type="match status" value="1"/>
</dbReference>
<dbReference type="Proteomes" id="UP000319040">
    <property type="component" value="Unassembled WGS sequence"/>
</dbReference>
<organism evidence="2 3">
    <name type="scientific">Saccharicrinis carchari</name>
    <dbReference type="NCBI Taxonomy" id="1168039"/>
    <lineage>
        <taxon>Bacteria</taxon>
        <taxon>Pseudomonadati</taxon>
        <taxon>Bacteroidota</taxon>
        <taxon>Bacteroidia</taxon>
        <taxon>Marinilabiliales</taxon>
        <taxon>Marinilabiliaceae</taxon>
        <taxon>Saccharicrinis</taxon>
    </lineage>
</organism>
<feature type="domain" description="Glycosyl transferase family 1" evidence="1">
    <location>
        <begin position="177"/>
        <end position="341"/>
    </location>
</feature>
<dbReference type="RefSeq" id="WP_142534557.1">
    <property type="nucleotide sequence ID" value="NZ_FXTB01000011.1"/>
</dbReference>
<dbReference type="AlphaFoldDB" id="A0A521EVA6"/>
<dbReference type="PANTHER" id="PTHR12526">
    <property type="entry name" value="GLYCOSYLTRANSFERASE"/>
    <property type="match status" value="1"/>
</dbReference>
<evidence type="ECO:0000313" key="3">
    <source>
        <dbReference type="Proteomes" id="UP000319040"/>
    </source>
</evidence>
<evidence type="ECO:0000259" key="1">
    <source>
        <dbReference type="Pfam" id="PF00534"/>
    </source>
</evidence>
<dbReference type="EMBL" id="FXTB01000011">
    <property type="protein sequence ID" value="SMO87866.1"/>
    <property type="molecule type" value="Genomic_DNA"/>
</dbReference>
<reference evidence="2 3" key="1">
    <citation type="submission" date="2017-05" db="EMBL/GenBank/DDBJ databases">
        <authorList>
            <person name="Varghese N."/>
            <person name="Submissions S."/>
        </authorList>
    </citation>
    <scope>NUCLEOTIDE SEQUENCE [LARGE SCALE GENOMIC DNA]</scope>
    <source>
        <strain evidence="2 3">DSM 27040</strain>
    </source>
</reference>
<proteinExistence type="predicted"/>
<dbReference type="OrthoDB" id="9771846at2"/>
<dbReference type="CDD" id="cd03801">
    <property type="entry name" value="GT4_PimA-like"/>
    <property type="match status" value="1"/>
</dbReference>
<dbReference type="Gene3D" id="3.40.50.2000">
    <property type="entry name" value="Glycogen Phosphorylase B"/>
    <property type="match status" value="2"/>
</dbReference>
<gene>
    <name evidence="2" type="ORF">SAMN06265379_111111</name>
</gene>
<accession>A0A521EVA6</accession>
<dbReference type="SUPFAM" id="SSF53756">
    <property type="entry name" value="UDP-Glycosyltransferase/glycogen phosphorylase"/>
    <property type="match status" value="1"/>
</dbReference>
<evidence type="ECO:0000313" key="2">
    <source>
        <dbReference type="EMBL" id="SMO87866.1"/>
    </source>
</evidence>
<dbReference type="GO" id="GO:0016757">
    <property type="term" value="F:glycosyltransferase activity"/>
    <property type="evidence" value="ECO:0007669"/>
    <property type="project" value="InterPro"/>
</dbReference>
<name>A0A521EVA6_SACCC</name>
<dbReference type="Pfam" id="PF00534">
    <property type="entry name" value="Glycos_transf_1"/>
    <property type="match status" value="1"/>
</dbReference>
<protein>
    <submittedName>
        <fullName evidence="2">Glycosyltransferase involved in cell wall bisynthesis</fullName>
    </submittedName>
</protein>